<gene>
    <name evidence="4" type="ORF">GNZ21_04450</name>
</gene>
<evidence type="ECO:0000259" key="3">
    <source>
        <dbReference type="Pfam" id="PF14338"/>
    </source>
</evidence>
<dbReference type="EMBL" id="WRPM01000030">
    <property type="protein sequence ID" value="MVT25618.1"/>
    <property type="molecule type" value="Genomic_DNA"/>
</dbReference>
<dbReference type="Gene3D" id="3.40.1350.10">
    <property type="match status" value="1"/>
</dbReference>
<keyword evidence="4" id="KW-0378">Hydrolase</keyword>
<protein>
    <submittedName>
        <fullName evidence="4">Restriction endonuclease</fullName>
    </submittedName>
</protein>
<evidence type="ECO:0000256" key="1">
    <source>
        <dbReference type="SAM" id="MobiDB-lite"/>
    </source>
</evidence>
<dbReference type="SUPFAM" id="SSF52980">
    <property type="entry name" value="Restriction endonuclease-like"/>
    <property type="match status" value="1"/>
</dbReference>
<dbReference type="OrthoDB" id="9803736at2"/>
<evidence type="ECO:0000313" key="5">
    <source>
        <dbReference type="Proteomes" id="UP000460157"/>
    </source>
</evidence>
<evidence type="ECO:0000259" key="2">
    <source>
        <dbReference type="Pfam" id="PF04471"/>
    </source>
</evidence>
<keyword evidence="5" id="KW-1185">Reference proteome</keyword>
<proteinExistence type="predicted"/>
<dbReference type="InterPro" id="IPR052906">
    <property type="entry name" value="Type_IV_Methyl-Rstrct_Enzyme"/>
</dbReference>
<dbReference type="PANTHER" id="PTHR30015:SF7">
    <property type="entry name" value="TYPE IV METHYL-DIRECTED RESTRICTION ENZYME ECOKMRR"/>
    <property type="match status" value="1"/>
</dbReference>
<dbReference type="Proteomes" id="UP000460157">
    <property type="component" value="Unassembled WGS sequence"/>
</dbReference>
<evidence type="ECO:0000313" key="4">
    <source>
        <dbReference type="EMBL" id="MVT25618.1"/>
    </source>
</evidence>
<sequence length="319" mass="35351">MRGTTEHPEAAKAEVPKWNEFMTPVLRVLQNGEIYSRRQLYATVIENLELPEEQLALVHSSGNPVVENRIGWAVSALTVAEAIIRPARGQYRITETGQEALKRYPQGMQRRDLFSFPAWAAHEEAKASRKAEPSQPTHAASQVENDSEETPEDRISSGIQELHDAVADELLSRLQQGTPQFFESAVVRLLISMGYGGAEQKGMRVGGTADGGIDGFVDQDPLGLERVYVQAKRYQTGNGVGRETLQAFIGALHGRGASKGVFITTSHFSRHAQEYAENIPTRIILIDGQRLTSLLIKYRVGVQVQSTYDVVAIDEDFFE</sequence>
<feature type="domain" description="Restriction endonuclease type IV Mrr" evidence="2">
    <location>
        <begin position="175"/>
        <end position="295"/>
    </location>
</feature>
<dbReference type="Pfam" id="PF14338">
    <property type="entry name" value="Mrr_N"/>
    <property type="match status" value="1"/>
</dbReference>
<keyword evidence="4" id="KW-0540">Nuclease</keyword>
<dbReference type="GO" id="GO:0009307">
    <property type="term" value="P:DNA restriction-modification system"/>
    <property type="evidence" value="ECO:0007669"/>
    <property type="project" value="InterPro"/>
</dbReference>
<comment type="caution">
    <text evidence="4">The sequence shown here is derived from an EMBL/GenBank/DDBJ whole genome shotgun (WGS) entry which is preliminary data.</text>
</comment>
<feature type="compositionally biased region" description="Polar residues" evidence="1">
    <location>
        <begin position="134"/>
        <end position="144"/>
    </location>
</feature>
<feature type="region of interest" description="Disordered" evidence="1">
    <location>
        <begin position="125"/>
        <end position="155"/>
    </location>
</feature>
<feature type="domain" description="Restriction system protein Mrr-like N-terminal" evidence="3">
    <location>
        <begin position="18"/>
        <end position="102"/>
    </location>
</feature>
<dbReference type="AlphaFoldDB" id="A0A7K1UGM2"/>
<keyword evidence="4" id="KW-0255">Endonuclease</keyword>
<dbReference type="GO" id="GO:0015666">
    <property type="term" value="F:restriction endodeoxyribonuclease activity"/>
    <property type="evidence" value="ECO:0007669"/>
    <property type="project" value="TreeGrafter"/>
</dbReference>
<dbReference type="InterPro" id="IPR025745">
    <property type="entry name" value="Mrr-like_N_dom"/>
</dbReference>
<name>A0A7K1UGM2_9MICC</name>
<reference evidence="4 5" key="1">
    <citation type="submission" date="2019-12" db="EMBL/GenBank/DDBJ databases">
        <title>Nesterenkonia muleiensis sp. nov., a novel actinobacterium isolated from sap of Populus euphratica.</title>
        <authorList>
            <person name="Wang R."/>
        </authorList>
    </citation>
    <scope>NUCLEOTIDE SEQUENCE [LARGE SCALE GENOMIC DNA]</scope>
    <source>
        <strain evidence="4 5">F10</strain>
    </source>
</reference>
<dbReference type="InterPro" id="IPR007560">
    <property type="entry name" value="Restrct_endonuc_IV_Mrr"/>
</dbReference>
<dbReference type="InterPro" id="IPR011856">
    <property type="entry name" value="tRNA_endonuc-like_dom_sf"/>
</dbReference>
<accession>A0A7K1UGM2</accession>
<dbReference type="GO" id="GO:0003677">
    <property type="term" value="F:DNA binding"/>
    <property type="evidence" value="ECO:0007669"/>
    <property type="project" value="InterPro"/>
</dbReference>
<dbReference type="Pfam" id="PF04471">
    <property type="entry name" value="Mrr_cat"/>
    <property type="match status" value="1"/>
</dbReference>
<dbReference type="PANTHER" id="PTHR30015">
    <property type="entry name" value="MRR RESTRICTION SYSTEM PROTEIN"/>
    <property type="match status" value="1"/>
</dbReference>
<organism evidence="4 5">
    <name type="scientific">Nesterenkonia alkaliphila</name>
    <dbReference type="NCBI Taxonomy" id="1463631"/>
    <lineage>
        <taxon>Bacteria</taxon>
        <taxon>Bacillati</taxon>
        <taxon>Actinomycetota</taxon>
        <taxon>Actinomycetes</taxon>
        <taxon>Micrococcales</taxon>
        <taxon>Micrococcaceae</taxon>
        <taxon>Nesterenkonia</taxon>
    </lineage>
</organism>
<dbReference type="RefSeq" id="WP_157321708.1">
    <property type="nucleotide sequence ID" value="NZ_BMFX01000001.1"/>
</dbReference>
<dbReference type="InterPro" id="IPR011335">
    <property type="entry name" value="Restrct_endonuc-II-like"/>
</dbReference>